<reference evidence="2" key="1">
    <citation type="submission" date="2014-08" db="EMBL/GenBank/DDBJ databases">
        <authorList>
            <person name="Senf B."/>
            <person name="Petzold A."/>
            <person name="Downie B.R."/>
            <person name="Koch P."/>
            <person name="Platzer M."/>
        </authorList>
    </citation>
    <scope>NUCLEOTIDE SEQUENCE [LARGE SCALE GENOMIC DNA]</scope>
    <source>
        <strain evidence="2">GRZ</strain>
    </source>
</reference>
<dbReference type="SUPFAM" id="SSF56672">
    <property type="entry name" value="DNA/RNA polymerases"/>
    <property type="match status" value="1"/>
</dbReference>
<organism evidence="2 3">
    <name type="scientific">Nothobranchius furzeri</name>
    <name type="common">Turquoise killifish</name>
    <dbReference type="NCBI Taxonomy" id="105023"/>
    <lineage>
        <taxon>Eukaryota</taxon>
        <taxon>Metazoa</taxon>
        <taxon>Chordata</taxon>
        <taxon>Craniata</taxon>
        <taxon>Vertebrata</taxon>
        <taxon>Euteleostomi</taxon>
        <taxon>Actinopterygii</taxon>
        <taxon>Neopterygii</taxon>
        <taxon>Teleostei</taxon>
        <taxon>Neoteleostei</taxon>
        <taxon>Acanthomorphata</taxon>
        <taxon>Ovalentaria</taxon>
        <taxon>Atherinomorphae</taxon>
        <taxon>Cyprinodontiformes</taxon>
        <taxon>Nothobranchiidae</taxon>
        <taxon>Nothobranchius</taxon>
    </lineage>
</organism>
<dbReference type="InterPro" id="IPR043502">
    <property type="entry name" value="DNA/RNA_pol_sf"/>
</dbReference>
<dbReference type="InterPro" id="IPR000477">
    <property type="entry name" value="RT_dom"/>
</dbReference>
<keyword evidence="3" id="KW-1185">Reference proteome</keyword>
<dbReference type="Pfam" id="PF00078">
    <property type="entry name" value="RVT_1"/>
    <property type="match status" value="1"/>
</dbReference>
<reference evidence="2" key="3">
    <citation type="submission" date="2025-09" db="UniProtKB">
        <authorList>
            <consortium name="Ensembl"/>
        </authorList>
    </citation>
    <scope>IDENTIFICATION</scope>
</reference>
<feature type="domain" description="Reverse transcriptase" evidence="1">
    <location>
        <begin position="93"/>
        <end position="361"/>
    </location>
</feature>
<accession>A0A8C6P9Q2</accession>
<evidence type="ECO:0000313" key="3">
    <source>
        <dbReference type="Proteomes" id="UP000694548"/>
    </source>
</evidence>
<dbReference type="PROSITE" id="PS50878">
    <property type="entry name" value="RT_POL"/>
    <property type="match status" value="1"/>
</dbReference>
<name>A0A8C6P9Q2_NOTFU</name>
<dbReference type="CDD" id="cd01650">
    <property type="entry name" value="RT_nLTR_like"/>
    <property type="match status" value="1"/>
</dbReference>
<sequence>MNEAVDEFNKYFVSIGSKLEEKIIVDEIQTDATEYVERNKNSVFLRAVDEKEIYDIVRNMKNKTSTDWNDIDMKTLKCVTEGIVKPLTHICNLSFQKGVFPNNMKVARVIPIYKTGDKHHFTNYRPVSILSQFSKILGKLFVKRFDNFVDQYELLTESQYGFRNNRSTVQALIDLNEEITECTDKKKHAIGLFLDLKKAFDTVNHDVLMRKMEKYGFRGIVLDWIKSYLSNRQQYVQINQHKSGLREIQCGVPQGSVLGPKLFIMYINDICRVSQVLKFVLFADDTNVFCSGVELQQVLDVVTQEINKLKKWFDVNKLSLNLEKTKFMLFGNESRYNELDIVINNVKIERVYEIKFLGVVIDSRICWKPHIKYVRGKLARGIAILGKAKYIFNQKALYILYNTMLLPYLSYCVEVWGNTYKSNLQTITTMQKRAIRLITNAGYLDHTNELFIKTRTMKFQDLVKYKTAQIMYKVRNKLMPDKIQKLFTEREGGYNLRGTLNLKIHKFRTTLKQMCITIIGVKLWNNLEEEIKVSTNINVFKMNYKKHILNKYIVENR</sequence>
<protein>
    <recommendedName>
        <fullName evidence="1">Reverse transcriptase domain-containing protein</fullName>
    </recommendedName>
</protein>
<dbReference type="PANTHER" id="PTHR33332">
    <property type="entry name" value="REVERSE TRANSCRIPTASE DOMAIN-CONTAINING PROTEIN"/>
    <property type="match status" value="1"/>
</dbReference>
<evidence type="ECO:0000259" key="1">
    <source>
        <dbReference type="PROSITE" id="PS50878"/>
    </source>
</evidence>
<reference evidence="2" key="2">
    <citation type="submission" date="2025-08" db="UniProtKB">
        <authorList>
            <consortium name="Ensembl"/>
        </authorList>
    </citation>
    <scope>IDENTIFICATION</scope>
</reference>
<dbReference type="Ensembl" id="ENSNFUT00015042369.1">
    <property type="protein sequence ID" value="ENSNFUP00015040589.1"/>
    <property type="gene ID" value="ENSNFUG00015019482.1"/>
</dbReference>
<dbReference type="AlphaFoldDB" id="A0A8C6P9Q2"/>
<dbReference type="GeneTree" id="ENSGT01060000248530"/>
<evidence type="ECO:0000313" key="2">
    <source>
        <dbReference type="Ensembl" id="ENSNFUP00015040589.1"/>
    </source>
</evidence>
<dbReference type="Proteomes" id="UP000694548">
    <property type="component" value="Chromosome sgr17"/>
</dbReference>
<proteinExistence type="predicted"/>